<evidence type="ECO:0000256" key="4">
    <source>
        <dbReference type="ARBA" id="ARBA00022517"/>
    </source>
</evidence>
<evidence type="ECO:0000256" key="5">
    <source>
        <dbReference type="ARBA" id="ARBA00031841"/>
    </source>
</evidence>
<dbReference type="Proteomes" id="UP000287798">
    <property type="component" value="Unassembled WGS sequence"/>
</dbReference>
<sequence>MSMPGTGRTPVTNGLFCFDTGAWRHYDAPLMHPRLPDWIDPVTLIRQGRILEGTLPVERFTRLAEQLYDTEGEVAVELHFGRFDTGVEGITGRITGELHLICQRCLGRMRFPVQQEVRLGLVESEALIERLPEGYEPLLLTEDRLALTDLVEDELLLALADFPKHAEQECTARLGTAAETGGEDAPEQETGDNPFAVLTDLKKH</sequence>
<dbReference type="PANTHER" id="PTHR38099">
    <property type="entry name" value="LARGE RIBOSOMAL RNA SUBUNIT ACCUMULATION PROTEIN YCED"/>
    <property type="match status" value="1"/>
</dbReference>
<comment type="caution">
    <text evidence="7">The sequence shown here is derived from an EMBL/GenBank/DDBJ whole genome shotgun (WGS) entry which is preliminary data.</text>
</comment>
<gene>
    <name evidence="7" type="ORF">D6C00_00415</name>
</gene>
<keyword evidence="8" id="KW-1185">Reference proteome</keyword>
<feature type="compositionally biased region" description="Acidic residues" evidence="6">
    <location>
        <begin position="181"/>
        <end position="190"/>
    </location>
</feature>
<dbReference type="Pfam" id="PF02620">
    <property type="entry name" value="YceD"/>
    <property type="match status" value="1"/>
</dbReference>
<evidence type="ECO:0000313" key="7">
    <source>
        <dbReference type="EMBL" id="RRQ20596.1"/>
    </source>
</evidence>
<organism evidence="7 8">
    <name type="scientific">Thiohalobacter thiocyanaticus</name>
    <dbReference type="NCBI Taxonomy" id="585455"/>
    <lineage>
        <taxon>Bacteria</taxon>
        <taxon>Pseudomonadati</taxon>
        <taxon>Pseudomonadota</taxon>
        <taxon>Gammaproteobacteria</taxon>
        <taxon>Thiohalobacterales</taxon>
        <taxon>Thiohalobacteraceae</taxon>
        <taxon>Thiohalobacter</taxon>
    </lineage>
</organism>
<comment type="function">
    <text evidence="1">Plays a role in synthesis, processing and/or stability of 23S rRNA.</text>
</comment>
<comment type="similarity">
    <text evidence="2">Belongs to the DUF177 domain family.</text>
</comment>
<dbReference type="GO" id="GO:0005829">
    <property type="term" value="C:cytosol"/>
    <property type="evidence" value="ECO:0007669"/>
    <property type="project" value="TreeGrafter"/>
</dbReference>
<evidence type="ECO:0000313" key="8">
    <source>
        <dbReference type="Proteomes" id="UP000287798"/>
    </source>
</evidence>
<evidence type="ECO:0000256" key="1">
    <source>
        <dbReference type="ARBA" id="ARBA00002868"/>
    </source>
</evidence>
<dbReference type="EMBL" id="QZMU01000001">
    <property type="protein sequence ID" value="RRQ20596.1"/>
    <property type="molecule type" value="Genomic_DNA"/>
</dbReference>
<dbReference type="InterPro" id="IPR039255">
    <property type="entry name" value="YceD_bac"/>
</dbReference>
<protein>
    <recommendedName>
        <fullName evidence="3">Large ribosomal RNA subunit accumulation protein YceD</fullName>
    </recommendedName>
    <alternativeName>
        <fullName evidence="5">23S rRNA accumulation protein YceD</fullName>
    </alternativeName>
</protein>
<dbReference type="PANTHER" id="PTHR38099:SF1">
    <property type="entry name" value="LARGE RIBOSOMAL RNA SUBUNIT ACCUMULATION PROTEIN YCED"/>
    <property type="match status" value="1"/>
</dbReference>
<name>A0A426QFR8_9GAMM</name>
<feature type="region of interest" description="Disordered" evidence="6">
    <location>
        <begin position="177"/>
        <end position="204"/>
    </location>
</feature>
<dbReference type="AlphaFoldDB" id="A0A426QFR8"/>
<keyword evidence="4" id="KW-0690">Ribosome biogenesis</keyword>
<dbReference type="InterPro" id="IPR003772">
    <property type="entry name" value="YceD"/>
</dbReference>
<dbReference type="GO" id="GO:0042254">
    <property type="term" value="P:ribosome biogenesis"/>
    <property type="evidence" value="ECO:0007669"/>
    <property type="project" value="UniProtKB-KW"/>
</dbReference>
<evidence type="ECO:0000256" key="3">
    <source>
        <dbReference type="ARBA" id="ARBA00015716"/>
    </source>
</evidence>
<reference evidence="7 8" key="1">
    <citation type="journal article" date="2010" name="Int. J. Syst. Evol. Microbiol.">
        <title>Thiohalobacter thiocyanaticus gen. nov., sp. nov., a moderately halophilic, sulfur-oxidizing gammaproteobacterium from hypersaline lakes, that utilizes thiocyanate.</title>
        <authorList>
            <person name="Sorokin D.Y."/>
            <person name="Kovaleva O.L."/>
            <person name="Tourova T.P."/>
            <person name="Muyzer G."/>
        </authorList>
    </citation>
    <scope>NUCLEOTIDE SEQUENCE [LARGE SCALE GENOMIC DNA]</scope>
    <source>
        <strain evidence="7 8">Hrh1</strain>
    </source>
</reference>
<proteinExistence type="inferred from homology"/>
<evidence type="ECO:0000256" key="6">
    <source>
        <dbReference type="SAM" id="MobiDB-lite"/>
    </source>
</evidence>
<evidence type="ECO:0000256" key="2">
    <source>
        <dbReference type="ARBA" id="ARBA00010740"/>
    </source>
</evidence>
<accession>A0A426QFR8</accession>